<dbReference type="GO" id="GO:0061630">
    <property type="term" value="F:ubiquitin protein ligase activity"/>
    <property type="evidence" value="ECO:0007669"/>
    <property type="project" value="UniProtKB-EC"/>
</dbReference>
<evidence type="ECO:0000313" key="2">
    <source>
        <dbReference type="EMBL" id="EGG20184.1"/>
    </source>
</evidence>
<protein>
    <recommendedName>
        <fullName evidence="1">Non-structural maintenance of chromosomes element 1 homolog</fullName>
        <ecNumber evidence="1">2.3.2.27</ecNumber>
    </recommendedName>
</protein>
<dbReference type="GO" id="GO:0000724">
    <property type="term" value="P:double-strand break repair via homologous recombination"/>
    <property type="evidence" value="ECO:0007669"/>
    <property type="project" value="TreeGrafter"/>
</dbReference>
<keyword evidence="1" id="KW-0808">Transferase</keyword>
<sequence>MGDSDDDMNDVRDIPLDEKHQALLQTFIDRRIIEQSTLAKIVSSIKNYYRETNGTPNDYINKINSSIISVSLKISNLRTANKQYWCLVNLKIDEGSKLATKYAPVETTYFKVIVEAMLANGGEARTSALVDLSKGIKDMTMTKAERIIRIFKEDGWLKETSNTTISLSDRSIMDLGPLLVDLPECCLCHQRVLVQNNHIDDCERCNAKMHPHCLETWKKKNNNCPSCSQPL</sequence>
<dbReference type="Gene3D" id="1.10.10.10">
    <property type="entry name" value="Winged helix-like DNA-binding domain superfamily/Winged helix DNA-binding domain"/>
    <property type="match status" value="1"/>
</dbReference>
<dbReference type="InterPro" id="IPR036388">
    <property type="entry name" value="WH-like_DNA-bd_sf"/>
</dbReference>
<dbReference type="RefSeq" id="XP_004367167.1">
    <property type="nucleotide sequence ID" value="XM_004367110.1"/>
</dbReference>
<dbReference type="GO" id="GO:0030915">
    <property type="term" value="C:Smc5-Smc6 complex"/>
    <property type="evidence" value="ECO:0007669"/>
    <property type="project" value="UniProtKB-UniRule"/>
</dbReference>
<comment type="subunit">
    <text evidence="1">Component of the Smc5-Smc6 complex.</text>
</comment>
<comment type="similarity">
    <text evidence="1">Belongs to the NSE1 family.</text>
</comment>
<dbReference type="EC" id="2.3.2.27" evidence="1"/>
<keyword evidence="1" id="KW-0862">Zinc</keyword>
<organism evidence="2 3">
    <name type="scientific">Cavenderia fasciculata</name>
    <name type="common">Slime mold</name>
    <name type="synonym">Dictyostelium fasciculatum</name>
    <dbReference type="NCBI Taxonomy" id="261658"/>
    <lineage>
        <taxon>Eukaryota</taxon>
        <taxon>Amoebozoa</taxon>
        <taxon>Evosea</taxon>
        <taxon>Eumycetozoa</taxon>
        <taxon>Dictyostelia</taxon>
        <taxon>Acytosteliales</taxon>
        <taxon>Cavenderiaceae</taxon>
        <taxon>Cavenderia</taxon>
    </lineage>
</organism>
<dbReference type="PANTHER" id="PTHR20973">
    <property type="entry name" value="NON-SMC ELEMENT 1-RELATED"/>
    <property type="match status" value="1"/>
</dbReference>
<dbReference type="Pfam" id="PF07574">
    <property type="entry name" value="SMC_Nse1"/>
    <property type="match status" value="1"/>
</dbReference>
<keyword evidence="1" id="KW-0539">Nucleus</keyword>
<dbReference type="PANTHER" id="PTHR20973:SF0">
    <property type="entry name" value="NON-STRUCTURAL MAINTENANCE OF CHROMOSOMES ELEMENT 1 HOMOLOG"/>
    <property type="match status" value="1"/>
</dbReference>
<evidence type="ECO:0000313" key="3">
    <source>
        <dbReference type="Proteomes" id="UP000007797"/>
    </source>
</evidence>
<name>F4PW20_CACFS</name>
<dbReference type="SUPFAM" id="SSF57850">
    <property type="entry name" value="RING/U-box"/>
    <property type="match status" value="1"/>
</dbReference>
<keyword evidence="1" id="KW-0233">DNA recombination</keyword>
<gene>
    <name evidence="2" type="ORF">DFA_07304</name>
</gene>
<reference evidence="3" key="1">
    <citation type="journal article" date="2011" name="Genome Res.">
        <title>Phylogeny-wide analysis of social amoeba genomes highlights ancient origins for complex intercellular communication.</title>
        <authorList>
            <person name="Heidel A.J."/>
            <person name="Lawal H.M."/>
            <person name="Felder M."/>
            <person name="Schilde C."/>
            <person name="Helps N.R."/>
            <person name="Tunggal B."/>
            <person name="Rivero F."/>
            <person name="John U."/>
            <person name="Schleicher M."/>
            <person name="Eichinger L."/>
            <person name="Platzer M."/>
            <person name="Noegel A.A."/>
            <person name="Schaap P."/>
            <person name="Gloeckner G."/>
        </authorList>
    </citation>
    <scope>NUCLEOTIDE SEQUENCE [LARGE SCALE GENOMIC DNA]</scope>
    <source>
        <strain evidence="3">SH3</strain>
    </source>
</reference>
<dbReference type="GO" id="GO:0008270">
    <property type="term" value="F:zinc ion binding"/>
    <property type="evidence" value="ECO:0007669"/>
    <property type="project" value="UniProtKB-KW"/>
</dbReference>
<dbReference type="OrthoDB" id="185455at2759"/>
<comment type="subcellular location">
    <subcellularLocation>
        <location evidence="1">Nucleus</location>
    </subcellularLocation>
</comment>
<dbReference type="Proteomes" id="UP000007797">
    <property type="component" value="Unassembled WGS sequence"/>
</dbReference>
<dbReference type="InterPro" id="IPR011513">
    <property type="entry name" value="Nse1"/>
</dbReference>
<dbReference type="GO" id="GO:0030587">
    <property type="term" value="P:sorocarp development"/>
    <property type="evidence" value="ECO:0007669"/>
    <property type="project" value="EnsemblProtists"/>
</dbReference>
<dbReference type="STRING" id="1054147.F4PW20"/>
<keyword evidence="1" id="KW-0479">Metal-binding</keyword>
<evidence type="ECO:0000256" key="1">
    <source>
        <dbReference type="RuleBase" id="RU368018"/>
    </source>
</evidence>
<keyword evidence="1" id="KW-0234">DNA repair</keyword>
<dbReference type="GO" id="GO:0005634">
    <property type="term" value="C:nucleus"/>
    <property type="evidence" value="ECO:0007669"/>
    <property type="project" value="UniProtKB-SubCell"/>
</dbReference>
<dbReference type="GeneID" id="14872391"/>
<keyword evidence="1" id="KW-0833">Ubl conjugation pathway</keyword>
<keyword evidence="1" id="KW-0863">Zinc-finger</keyword>
<keyword evidence="1" id="KW-0227">DNA damage</keyword>
<dbReference type="KEGG" id="dfa:DFA_07304"/>
<proteinExistence type="inferred from homology"/>
<dbReference type="EMBL" id="GL883013">
    <property type="protein sequence ID" value="EGG20184.1"/>
    <property type="molecule type" value="Genomic_DNA"/>
</dbReference>
<dbReference type="GO" id="GO:0009411">
    <property type="term" value="P:response to UV"/>
    <property type="evidence" value="ECO:0007669"/>
    <property type="project" value="EnsemblProtists"/>
</dbReference>
<dbReference type="AlphaFoldDB" id="F4PW20"/>
<keyword evidence="3" id="KW-1185">Reference proteome</keyword>
<comment type="catalytic activity">
    <reaction evidence="1">
        <text>S-ubiquitinyl-[E2 ubiquitin-conjugating enzyme]-L-cysteine + [acceptor protein]-L-lysine = [E2 ubiquitin-conjugating enzyme]-L-cysteine + N(6)-ubiquitinyl-[acceptor protein]-L-lysine.</text>
        <dbReference type="EC" id="2.3.2.27"/>
    </reaction>
</comment>
<dbReference type="OMA" id="WPGDKFV"/>
<accession>F4PW20</accession>
<dbReference type="Gene3D" id="3.90.1150.220">
    <property type="match status" value="1"/>
</dbReference>